<organism evidence="7 8">
    <name type="scientific">Mytilus galloprovincialis</name>
    <name type="common">Mediterranean mussel</name>
    <dbReference type="NCBI Taxonomy" id="29158"/>
    <lineage>
        <taxon>Eukaryota</taxon>
        <taxon>Metazoa</taxon>
        <taxon>Spiralia</taxon>
        <taxon>Lophotrochozoa</taxon>
        <taxon>Mollusca</taxon>
        <taxon>Bivalvia</taxon>
        <taxon>Autobranchia</taxon>
        <taxon>Pteriomorphia</taxon>
        <taxon>Mytilida</taxon>
        <taxon>Mytiloidea</taxon>
        <taxon>Mytilidae</taxon>
        <taxon>Mytilinae</taxon>
        <taxon>Mytilus</taxon>
    </lineage>
</organism>
<dbReference type="InterPro" id="IPR013783">
    <property type="entry name" value="Ig-like_fold"/>
</dbReference>
<keyword evidence="3" id="KW-1015">Disulfide bond</keyword>
<dbReference type="EMBL" id="UYJE01006926">
    <property type="protein sequence ID" value="VDI50284.1"/>
    <property type="molecule type" value="Genomic_DNA"/>
</dbReference>
<dbReference type="Pfam" id="PF13895">
    <property type="entry name" value="Ig_2"/>
    <property type="match status" value="1"/>
</dbReference>
<dbReference type="InterPro" id="IPR051275">
    <property type="entry name" value="Cell_adhesion_signaling"/>
</dbReference>
<dbReference type="GO" id="GO:0098609">
    <property type="term" value="P:cell-cell adhesion"/>
    <property type="evidence" value="ECO:0007669"/>
    <property type="project" value="TreeGrafter"/>
</dbReference>
<dbReference type="PANTHER" id="PTHR11640:SF31">
    <property type="entry name" value="IRREGULAR CHIASM C-ROUGHEST PROTEIN-RELATED"/>
    <property type="match status" value="1"/>
</dbReference>
<dbReference type="Proteomes" id="UP000596742">
    <property type="component" value="Unassembled WGS sequence"/>
</dbReference>
<dbReference type="GO" id="GO:0005886">
    <property type="term" value="C:plasma membrane"/>
    <property type="evidence" value="ECO:0007669"/>
    <property type="project" value="TreeGrafter"/>
</dbReference>
<dbReference type="Gene3D" id="2.60.40.10">
    <property type="entry name" value="Immunoglobulins"/>
    <property type="match status" value="3"/>
</dbReference>
<dbReference type="PANTHER" id="PTHR11640">
    <property type="entry name" value="NEPHRIN"/>
    <property type="match status" value="1"/>
</dbReference>
<dbReference type="Pfam" id="PF13927">
    <property type="entry name" value="Ig_3"/>
    <property type="match status" value="1"/>
</dbReference>
<keyword evidence="4" id="KW-0325">Glycoprotein</keyword>
<evidence type="ECO:0000313" key="7">
    <source>
        <dbReference type="EMBL" id="VDI50284.1"/>
    </source>
</evidence>
<evidence type="ECO:0000256" key="5">
    <source>
        <dbReference type="ARBA" id="ARBA00023319"/>
    </source>
</evidence>
<dbReference type="PROSITE" id="PS50835">
    <property type="entry name" value="IG_LIKE"/>
    <property type="match status" value="3"/>
</dbReference>
<protein>
    <recommendedName>
        <fullName evidence="6">Ig-like domain-containing protein</fullName>
    </recommendedName>
</protein>
<dbReference type="InterPro" id="IPR007110">
    <property type="entry name" value="Ig-like_dom"/>
</dbReference>
<feature type="domain" description="Ig-like" evidence="6">
    <location>
        <begin position="6"/>
        <end position="94"/>
    </location>
</feature>
<dbReference type="SMART" id="SM00409">
    <property type="entry name" value="IG"/>
    <property type="match status" value="3"/>
</dbReference>
<keyword evidence="8" id="KW-1185">Reference proteome</keyword>
<dbReference type="InterPro" id="IPR003599">
    <property type="entry name" value="Ig_sub"/>
</dbReference>
<evidence type="ECO:0000256" key="1">
    <source>
        <dbReference type="ARBA" id="ARBA00004479"/>
    </source>
</evidence>
<sequence>MYCGPPTNLKITNETQNNTLQVVEGSMLQLVCSVQSGKPKEILQWRTDTTVIKEGGQNGTITYTLNASVSDHMKIFICSAFNDALDHPIKKLVRLDVLGKPKVTVSIIPDDMLLREHQNAELCCKTGGNPKATHITWIKGTRQLKRLNDSKHCIPFTPLRRQDSGTYTCTAKNSIGFSSATKQILVLYPPDVSIDTIESQNKITLKCQASSDPGTYEFAKWEHLSQFGKHIRYIGNTQNGTLVLEKNNYQNSGIYKCRVTIGVPDMNGEIYQKELVVDYKGPPVFVSNNSFTWFAQYPEDAKIILKVFSSSKITSGRIRKIEEGHKEEEKQAFKSIRSFIQSTCRESLAFYNVDVLVECIELTFKIAMPGSNDLRNYTVEVCNTYNCSSFEVIVVSARESVDNRLYLASEFRPSHSTRHQTELNGENIPTTGLNLSISALSNHYQEEISEEQNVLDDNQIIPTQHAESSLNYAEVEFEAGPTASTSIIHGHEDRTIYSEIDVLRLANAIPSSSDSDEDDFVYVDGIENYNKKD</sequence>
<evidence type="ECO:0000256" key="4">
    <source>
        <dbReference type="ARBA" id="ARBA00023180"/>
    </source>
</evidence>
<evidence type="ECO:0000313" key="8">
    <source>
        <dbReference type="Proteomes" id="UP000596742"/>
    </source>
</evidence>
<comment type="subcellular location">
    <subcellularLocation>
        <location evidence="1">Membrane</location>
        <topology evidence="1">Single-pass type I membrane protein</topology>
    </subcellularLocation>
</comment>
<dbReference type="InterPro" id="IPR036179">
    <property type="entry name" value="Ig-like_dom_sf"/>
</dbReference>
<dbReference type="GO" id="GO:0005911">
    <property type="term" value="C:cell-cell junction"/>
    <property type="evidence" value="ECO:0007669"/>
    <property type="project" value="TreeGrafter"/>
</dbReference>
<gene>
    <name evidence="7" type="ORF">MGAL_10B049871</name>
</gene>
<dbReference type="InterPro" id="IPR003598">
    <property type="entry name" value="Ig_sub2"/>
</dbReference>
<evidence type="ECO:0000256" key="2">
    <source>
        <dbReference type="ARBA" id="ARBA00023136"/>
    </source>
</evidence>
<proteinExistence type="predicted"/>
<keyword evidence="5" id="KW-0393">Immunoglobulin domain</keyword>
<feature type="domain" description="Ig-like" evidence="6">
    <location>
        <begin position="101"/>
        <end position="185"/>
    </location>
</feature>
<dbReference type="SUPFAM" id="SSF48726">
    <property type="entry name" value="Immunoglobulin"/>
    <property type="match status" value="3"/>
</dbReference>
<dbReference type="AlphaFoldDB" id="A0A8B6FKY5"/>
<feature type="domain" description="Ig-like" evidence="6">
    <location>
        <begin position="190"/>
        <end position="276"/>
    </location>
</feature>
<comment type="caution">
    <text evidence="7">The sequence shown here is derived from an EMBL/GenBank/DDBJ whole genome shotgun (WGS) entry which is preliminary data.</text>
</comment>
<dbReference type="SMART" id="SM00408">
    <property type="entry name" value="IGc2"/>
    <property type="match status" value="2"/>
</dbReference>
<evidence type="ECO:0000256" key="3">
    <source>
        <dbReference type="ARBA" id="ARBA00023157"/>
    </source>
</evidence>
<reference evidence="7" key="1">
    <citation type="submission" date="2018-11" db="EMBL/GenBank/DDBJ databases">
        <authorList>
            <person name="Alioto T."/>
            <person name="Alioto T."/>
        </authorList>
    </citation>
    <scope>NUCLEOTIDE SEQUENCE</scope>
</reference>
<dbReference type="GO" id="GO:0050839">
    <property type="term" value="F:cell adhesion molecule binding"/>
    <property type="evidence" value="ECO:0007669"/>
    <property type="project" value="TreeGrafter"/>
</dbReference>
<name>A0A8B6FKY5_MYTGA</name>
<accession>A0A8B6FKY5</accession>
<keyword evidence="2" id="KW-0472">Membrane</keyword>
<dbReference type="OrthoDB" id="6161934at2759"/>
<evidence type="ECO:0000259" key="6">
    <source>
        <dbReference type="PROSITE" id="PS50835"/>
    </source>
</evidence>